<dbReference type="CDD" id="cd11537">
    <property type="entry name" value="NTP-PPase_RS21-C6_like"/>
    <property type="match status" value="1"/>
</dbReference>
<dbReference type="GO" id="GO:0047429">
    <property type="term" value="F:nucleoside triphosphate diphosphatase activity"/>
    <property type="evidence" value="ECO:0007669"/>
    <property type="project" value="InterPro"/>
</dbReference>
<dbReference type="Pfam" id="PF12643">
    <property type="entry name" value="MazG-like"/>
    <property type="match status" value="1"/>
</dbReference>
<name>A0A2H5Y7J7_9CHLR</name>
<dbReference type="Gene3D" id="1.10.287.1080">
    <property type="entry name" value="MazG-like"/>
    <property type="match status" value="1"/>
</dbReference>
<evidence type="ECO:0000313" key="1">
    <source>
        <dbReference type="EMBL" id="GBD09411.1"/>
    </source>
</evidence>
<organism evidence="1 2">
    <name type="scientific">Candidatus Thermoflexus japonica</name>
    <dbReference type="NCBI Taxonomy" id="2035417"/>
    <lineage>
        <taxon>Bacteria</taxon>
        <taxon>Bacillati</taxon>
        <taxon>Chloroflexota</taxon>
        <taxon>Thermoflexia</taxon>
        <taxon>Thermoflexales</taxon>
        <taxon>Thermoflexaceae</taxon>
        <taxon>Thermoflexus</taxon>
    </lineage>
</organism>
<dbReference type="GO" id="GO:0009143">
    <property type="term" value="P:nucleoside triphosphate catabolic process"/>
    <property type="evidence" value="ECO:0007669"/>
    <property type="project" value="InterPro"/>
</dbReference>
<sequence length="98" mass="11242">MDLRTLEEAMEQFVTAKGWYGPNSPRPQTPRNLAISLVLEAAEVLELFQWKETADREALAEELADVMLYLLQLARLHGIDLGEAVMAKLARNYQREWP</sequence>
<dbReference type="Proteomes" id="UP000236642">
    <property type="component" value="Unassembled WGS sequence"/>
</dbReference>
<dbReference type="SUPFAM" id="SSF101386">
    <property type="entry name" value="all-alpha NTP pyrophosphatases"/>
    <property type="match status" value="1"/>
</dbReference>
<accession>A0A2H5Y7J7</accession>
<proteinExistence type="predicted"/>
<dbReference type="InterPro" id="IPR052555">
    <property type="entry name" value="dCTP_Pyrophosphatase"/>
</dbReference>
<comment type="caution">
    <text evidence="1">The sequence shown here is derived from an EMBL/GenBank/DDBJ whole genome shotgun (WGS) entry which is preliminary data.</text>
</comment>
<dbReference type="EMBL" id="BEHY01000040">
    <property type="protein sequence ID" value="GBD09411.1"/>
    <property type="molecule type" value="Genomic_DNA"/>
</dbReference>
<dbReference type="PIRSF" id="PIRSF029826">
    <property type="entry name" value="UCP029826_pph"/>
    <property type="match status" value="1"/>
</dbReference>
<gene>
    <name evidence="1" type="ORF">HRbin22_01665</name>
</gene>
<protein>
    <recommendedName>
        <fullName evidence="3">Nucleotide pyrophosphohydrolase</fullName>
    </recommendedName>
</protein>
<evidence type="ECO:0008006" key="3">
    <source>
        <dbReference type="Google" id="ProtNLM"/>
    </source>
</evidence>
<reference evidence="2" key="1">
    <citation type="submission" date="2017-09" db="EMBL/GenBank/DDBJ databases">
        <title>Metaegenomics of thermophilic ammonia-oxidizing enrichment culture.</title>
        <authorList>
            <person name="Kato S."/>
            <person name="Suzuki K."/>
        </authorList>
    </citation>
    <scope>NUCLEOTIDE SEQUENCE [LARGE SCALE GENOMIC DNA]</scope>
</reference>
<dbReference type="PANTHER" id="PTHR46523">
    <property type="entry name" value="DCTP PYROPHOSPHATASE 1"/>
    <property type="match status" value="1"/>
</dbReference>
<dbReference type="AlphaFoldDB" id="A0A2H5Y7J7"/>
<dbReference type="InterPro" id="IPR025984">
    <property type="entry name" value="DCTPP"/>
</dbReference>
<evidence type="ECO:0000313" key="2">
    <source>
        <dbReference type="Proteomes" id="UP000236642"/>
    </source>
</evidence>
<dbReference type="PANTHER" id="PTHR46523:SF1">
    <property type="entry name" value="DCTP PYROPHOSPHATASE 1"/>
    <property type="match status" value="1"/>
</dbReference>